<evidence type="ECO:0000313" key="2">
    <source>
        <dbReference type="EMBL" id="PIA57238.1"/>
    </source>
</evidence>
<dbReference type="InParanoid" id="A0A2G5EN98"/>
<dbReference type="Proteomes" id="UP000230069">
    <property type="component" value="Unassembled WGS sequence"/>
</dbReference>
<accession>A0A2G5EN98</accession>
<dbReference type="EMBL" id="KZ305023">
    <property type="protein sequence ID" value="PIA57238.1"/>
    <property type="molecule type" value="Genomic_DNA"/>
</dbReference>
<gene>
    <name evidence="2" type="ORF">AQUCO_00600166v1</name>
</gene>
<dbReference type="OrthoDB" id="1938800at2759"/>
<dbReference type="STRING" id="218851.A0A2G5EN98"/>
<name>A0A2G5EN98_AQUCA</name>
<protein>
    <recommendedName>
        <fullName evidence="1">GAG-pre-integrase domain-containing protein</fullName>
    </recommendedName>
</protein>
<organism evidence="2 3">
    <name type="scientific">Aquilegia coerulea</name>
    <name type="common">Rocky mountain columbine</name>
    <dbReference type="NCBI Taxonomy" id="218851"/>
    <lineage>
        <taxon>Eukaryota</taxon>
        <taxon>Viridiplantae</taxon>
        <taxon>Streptophyta</taxon>
        <taxon>Embryophyta</taxon>
        <taxon>Tracheophyta</taxon>
        <taxon>Spermatophyta</taxon>
        <taxon>Magnoliopsida</taxon>
        <taxon>Ranunculales</taxon>
        <taxon>Ranunculaceae</taxon>
        <taxon>Thalictroideae</taxon>
        <taxon>Aquilegia</taxon>
    </lineage>
</organism>
<evidence type="ECO:0000259" key="1">
    <source>
        <dbReference type="Pfam" id="PF13976"/>
    </source>
</evidence>
<sequence>MHESYESYFGKGVWKLTKGSLIVARGKACGTLYKTQMEVCNGGSLNTMQDNSSPNLWHRRLAHMSEKGLHFLTKKQLIPYNKGIALNPCEHCLFGKYHRVAFCKSSERKFGLLDLVY</sequence>
<dbReference type="AlphaFoldDB" id="A0A2G5EN98"/>
<proteinExistence type="predicted"/>
<evidence type="ECO:0000313" key="3">
    <source>
        <dbReference type="Proteomes" id="UP000230069"/>
    </source>
</evidence>
<dbReference type="InterPro" id="IPR025724">
    <property type="entry name" value="GAG-pre-integrase_dom"/>
</dbReference>
<feature type="domain" description="GAG-pre-integrase" evidence="1">
    <location>
        <begin position="32"/>
        <end position="96"/>
    </location>
</feature>
<dbReference type="Pfam" id="PF13976">
    <property type="entry name" value="gag_pre-integrs"/>
    <property type="match status" value="1"/>
</dbReference>
<reference evidence="2 3" key="1">
    <citation type="submission" date="2017-09" db="EMBL/GenBank/DDBJ databases">
        <title>WGS assembly of Aquilegia coerulea Goldsmith.</title>
        <authorList>
            <person name="Hodges S."/>
            <person name="Kramer E."/>
            <person name="Nordborg M."/>
            <person name="Tomkins J."/>
            <person name="Borevitz J."/>
            <person name="Derieg N."/>
            <person name="Yan J."/>
            <person name="Mihaltcheva S."/>
            <person name="Hayes R.D."/>
            <person name="Rokhsar D."/>
        </authorList>
    </citation>
    <scope>NUCLEOTIDE SEQUENCE [LARGE SCALE GENOMIC DNA]</scope>
    <source>
        <strain evidence="3">cv. Goldsmith</strain>
    </source>
</reference>
<keyword evidence="3" id="KW-1185">Reference proteome</keyword>